<dbReference type="NCBIfam" id="NF003211">
    <property type="entry name" value="PRK04173.1"/>
    <property type="match status" value="1"/>
</dbReference>
<comment type="catalytic activity">
    <reaction evidence="13">
        <text>2 ATP + H(+) = P(1),P(4)-bis(5'-adenosyl) tetraphosphate + diphosphate</text>
        <dbReference type="Rhea" id="RHEA:34935"/>
        <dbReference type="ChEBI" id="CHEBI:15378"/>
        <dbReference type="ChEBI" id="CHEBI:30616"/>
        <dbReference type="ChEBI" id="CHEBI:33019"/>
        <dbReference type="ChEBI" id="CHEBI:58141"/>
    </reaction>
</comment>
<keyword evidence="9" id="KW-0067">ATP-binding</keyword>
<dbReference type="RefSeq" id="XP_040623479.1">
    <property type="nucleotide sequence ID" value="XM_040775988.1"/>
</dbReference>
<dbReference type="GO" id="GO:0070150">
    <property type="term" value="P:mitochondrial glycyl-tRNA aminoacylation"/>
    <property type="evidence" value="ECO:0007669"/>
    <property type="project" value="TreeGrafter"/>
</dbReference>
<organism evidence="15 16">
    <name type="scientific">Dacryopinax primogenitus (strain DJM 731)</name>
    <name type="common">Brown rot fungus</name>
    <dbReference type="NCBI Taxonomy" id="1858805"/>
    <lineage>
        <taxon>Eukaryota</taxon>
        <taxon>Fungi</taxon>
        <taxon>Dikarya</taxon>
        <taxon>Basidiomycota</taxon>
        <taxon>Agaricomycotina</taxon>
        <taxon>Dacrymycetes</taxon>
        <taxon>Dacrymycetales</taxon>
        <taxon>Dacrymycetaceae</taxon>
        <taxon>Dacryopinax</taxon>
    </lineage>
</organism>
<evidence type="ECO:0000313" key="15">
    <source>
        <dbReference type="EMBL" id="EJT96581.1"/>
    </source>
</evidence>
<keyword evidence="8" id="KW-0547">Nucleotide-binding</keyword>
<evidence type="ECO:0000256" key="8">
    <source>
        <dbReference type="ARBA" id="ARBA00022741"/>
    </source>
</evidence>
<keyword evidence="6" id="KW-0436">Ligase</keyword>
<keyword evidence="16" id="KW-1185">Reference proteome</keyword>
<keyword evidence="10" id="KW-0648">Protein biosynthesis</keyword>
<dbReference type="Pfam" id="PF03129">
    <property type="entry name" value="HGTP_anticodon"/>
    <property type="match status" value="1"/>
</dbReference>
<proteinExistence type="inferred from homology"/>
<feature type="domain" description="Aminoacyl-transfer RNA synthetases class-II family profile" evidence="14">
    <location>
        <begin position="224"/>
        <end position="550"/>
    </location>
</feature>
<keyword evidence="5" id="KW-0963">Cytoplasm</keyword>
<dbReference type="PRINTS" id="PR01043">
    <property type="entry name" value="TRNASYNTHGLY"/>
</dbReference>
<sequence length="661" mass="74081">MATSVPTTSVKKDAHPFNRETLEGLLAKRFFYTRAFEIYGGVAGLYDYGPPGSALQANIIEFWRKHFIIEEEMLELDTTIMTVSDVLKTSGHVDKFTDWMVKDVKTGDVLRADHLVEGVLEARLKGDKEARGLKAQVAPVTDADKKKKPKKNMKSVAVQLPDDVVALYESTLAQIDNYTGAQLGELIRTQSILNPDTGNEVGEPVEFNLMFESSIGPTGQIKGYLRPETAQGHFVNFSRLLEFNYGRVPFASAQIGRSFRNEISPRAGLLRVREFTMAEIEHFVDPLDKRHARFDEAKDIVVGFLPKGVQESGRTEIIKMTIGEAVAQKIVDNETLGYFLGRIYLFLTRIGINPARLRFRQHMKNEMAHYAADCWDAEIHTSYGWIECVGCADRSAYDLSVHSKKTGQKLVVRQALPDPIIVERWTAEIEKKLFGPRFKKDAKAVEDAIMALDEPRLVLLNGELVKGPTKLKLDDGREFEITSDLLTIQKKTFKETVREFTPNVIEPSFGLGRILYSLLEHVFWCRESDEARGVLSLPSVVAPIKALIVPISSNEVFTPFIRQISAQLRKAGVACRVDDSSASIGKRYSRNDELGTPFGITVDFATVQNGTLTLRERDTTDQRIGKTEEVISLVIDLVDGRIDWAQACEKLPAYTGVQDVE</sequence>
<evidence type="ECO:0000256" key="5">
    <source>
        <dbReference type="ARBA" id="ARBA00022490"/>
    </source>
</evidence>
<reference evidence="15 16" key="1">
    <citation type="journal article" date="2012" name="Science">
        <title>The Paleozoic origin of enzymatic lignin decomposition reconstructed from 31 fungal genomes.</title>
        <authorList>
            <person name="Floudas D."/>
            <person name="Binder M."/>
            <person name="Riley R."/>
            <person name="Barry K."/>
            <person name="Blanchette R.A."/>
            <person name="Henrissat B."/>
            <person name="Martinez A.T."/>
            <person name="Otillar R."/>
            <person name="Spatafora J.W."/>
            <person name="Yadav J.S."/>
            <person name="Aerts A."/>
            <person name="Benoit I."/>
            <person name="Boyd A."/>
            <person name="Carlson A."/>
            <person name="Copeland A."/>
            <person name="Coutinho P.M."/>
            <person name="de Vries R.P."/>
            <person name="Ferreira P."/>
            <person name="Findley K."/>
            <person name="Foster B."/>
            <person name="Gaskell J."/>
            <person name="Glotzer D."/>
            <person name="Gorecki P."/>
            <person name="Heitman J."/>
            <person name="Hesse C."/>
            <person name="Hori C."/>
            <person name="Igarashi K."/>
            <person name="Jurgens J.A."/>
            <person name="Kallen N."/>
            <person name="Kersten P."/>
            <person name="Kohler A."/>
            <person name="Kuees U."/>
            <person name="Kumar T.K.A."/>
            <person name="Kuo A."/>
            <person name="LaButti K."/>
            <person name="Larrondo L.F."/>
            <person name="Lindquist E."/>
            <person name="Ling A."/>
            <person name="Lombard V."/>
            <person name="Lucas S."/>
            <person name="Lundell T."/>
            <person name="Martin R."/>
            <person name="McLaughlin D.J."/>
            <person name="Morgenstern I."/>
            <person name="Morin E."/>
            <person name="Murat C."/>
            <person name="Nagy L.G."/>
            <person name="Nolan M."/>
            <person name="Ohm R.A."/>
            <person name="Patyshakuliyeva A."/>
            <person name="Rokas A."/>
            <person name="Ruiz-Duenas F.J."/>
            <person name="Sabat G."/>
            <person name="Salamov A."/>
            <person name="Samejima M."/>
            <person name="Schmutz J."/>
            <person name="Slot J.C."/>
            <person name="St John F."/>
            <person name="Stenlid J."/>
            <person name="Sun H."/>
            <person name="Sun S."/>
            <person name="Syed K."/>
            <person name="Tsang A."/>
            <person name="Wiebenga A."/>
            <person name="Young D."/>
            <person name="Pisabarro A."/>
            <person name="Eastwood D.C."/>
            <person name="Martin F."/>
            <person name="Cullen D."/>
            <person name="Grigoriev I.V."/>
            <person name="Hibbett D.S."/>
        </authorList>
    </citation>
    <scope>NUCLEOTIDE SEQUENCE [LARGE SCALE GENOMIC DNA]</scope>
    <source>
        <strain evidence="15 16">DJM-731 SS1</strain>
    </source>
</reference>
<dbReference type="Gene3D" id="3.40.50.800">
    <property type="entry name" value="Anticodon-binding domain"/>
    <property type="match status" value="1"/>
</dbReference>
<dbReference type="OMA" id="HFVNFQR"/>
<dbReference type="InterPro" id="IPR045864">
    <property type="entry name" value="aa-tRNA-synth_II/BPL/LPL"/>
</dbReference>
<dbReference type="InterPro" id="IPR033731">
    <property type="entry name" value="GlyRS-like_core"/>
</dbReference>
<evidence type="ECO:0000256" key="2">
    <source>
        <dbReference type="ARBA" id="ARBA00008226"/>
    </source>
</evidence>
<dbReference type="SUPFAM" id="SSF52954">
    <property type="entry name" value="Class II aaRS ABD-related"/>
    <property type="match status" value="1"/>
</dbReference>
<dbReference type="InterPro" id="IPR027031">
    <property type="entry name" value="Gly-tRNA_synthase/POLG2"/>
</dbReference>
<dbReference type="InterPro" id="IPR002314">
    <property type="entry name" value="aa-tRNA-synt_IIb"/>
</dbReference>
<dbReference type="GO" id="GO:0005739">
    <property type="term" value="C:mitochondrion"/>
    <property type="evidence" value="ECO:0007669"/>
    <property type="project" value="TreeGrafter"/>
</dbReference>
<dbReference type="AlphaFoldDB" id="M5FTL6"/>
<dbReference type="HOGENOM" id="CLU_015515_1_0_1"/>
<comment type="subcellular location">
    <subcellularLocation>
        <location evidence="1">Cytoplasm</location>
    </subcellularLocation>
</comment>
<dbReference type="SUPFAM" id="SSF55681">
    <property type="entry name" value="Class II aaRS and biotin synthetases"/>
    <property type="match status" value="1"/>
</dbReference>
<keyword evidence="11 15" id="KW-0030">Aminoacyl-tRNA synthetase</keyword>
<dbReference type="InterPro" id="IPR004154">
    <property type="entry name" value="Anticodon-bd"/>
</dbReference>
<dbReference type="GO" id="GO:0016740">
    <property type="term" value="F:transferase activity"/>
    <property type="evidence" value="ECO:0007669"/>
    <property type="project" value="UniProtKB-KW"/>
</dbReference>
<name>M5FTL6_DACPD</name>
<dbReference type="NCBIfam" id="TIGR00389">
    <property type="entry name" value="glyS_dimeric"/>
    <property type="match status" value="1"/>
</dbReference>
<dbReference type="Gene3D" id="3.30.930.10">
    <property type="entry name" value="Bira Bifunctional Protein, Domain 2"/>
    <property type="match status" value="1"/>
</dbReference>
<dbReference type="CDD" id="cd00774">
    <property type="entry name" value="GlyRS-like_core"/>
    <property type="match status" value="1"/>
</dbReference>
<dbReference type="Gene3D" id="3.30.720.200">
    <property type="match status" value="1"/>
</dbReference>
<dbReference type="EC" id="6.1.1.14" evidence="4"/>
<dbReference type="GO" id="GO:0004820">
    <property type="term" value="F:glycine-tRNA ligase activity"/>
    <property type="evidence" value="ECO:0007669"/>
    <property type="project" value="UniProtKB-EC"/>
</dbReference>
<dbReference type="PANTHER" id="PTHR10745:SF0">
    <property type="entry name" value="GLYCINE--TRNA LIGASE"/>
    <property type="match status" value="1"/>
</dbReference>
<dbReference type="FunFam" id="3.40.50.800:FF:000004">
    <property type="entry name" value="Glycine--tRNA ligase 2"/>
    <property type="match status" value="1"/>
</dbReference>
<dbReference type="InterPro" id="IPR036621">
    <property type="entry name" value="Anticodon-bd_dom_sf"/>
</dbReference>
<evidence type="ECO:0000256" key="1">
    <source>
        <dbReference type="ARBA" id="ARBA00004496"/>
    </source>
</evidence>
<evidence type="ECO:0000256" key="10">
    <source>
        <dbReference type="ARBA" id="ARBA00022917"/>
    </source>
</evidence>
<dbReference type="GeneID" id="63691050"/>
<evidence type="ECO:0000256" key="11">
    <source>
        <dbReference type="ARBA" id="ARBA00023146"/>
    </source>
</evidence>
<dbReference type="OrthoDB" id="10267474at2759"/>
<dbReference type="Gene3D" id="3.30.40.230">
    <property type="match status" value="1"/>
</dbReference>
<dbReference type="STRING" id="1858805.M5FTL6"/>
<dbReference type="FunFam" id="3.30.930.10:FF:000158">
    <property type="entry name" value="Glycyl-tRNA synthetase"/>
    <property type="match status" value="1"/>
</dbReference>
<dbReference type="Pfam" id="PF00587">
    <property type="entry name" value="tRNA-synt_2b"/>
    <property type="match status" value="1"/>
</dbReference>
<gene>
    <name evidence="15" type="ORF">DACRYDRAFT_73027</name>
</gene>
<evidence type="ECO:0000256" key="4">
    <source>
        <dbReference type="ARBA" id="ARBA00012829"/>
    </source>
</evidence>
<dbReference type="InterPro" id="IPR002315">
    <property type="entry name" value="tRNA-synt_gly"/>
</dbReference>
<accession>M5FTL6</accession>
<evidence type="ECO:0000256" key="9">
    <source>
        <dbReference type="ARBA" id="ARBA00022840"/>
    </source>
</evidence>
<dbReference type="FunFam" id="3.30.930.10:FF:000010">
    <property type="entry name" value="Glycyl-tRNA synthetase 1"/>
    <property type="match status" value="1"/>
</dbReference>
<dbReference type="GO" id="GO:0005524">
    <property type="term" value="F:ATP binding"/>
    <property type="evidence" value="ECO:0007669"/>
    <property type="project" value="UniProtKB-KW"/>
</dbReference>
<comment type="subunit">
    <text evidence="3">Homodimer.</text>
</comment>
<evidence type="ECO:0000256" key="13">
    <source>
        <dbReference type="ARBA" id="ARBA00051967"/>
    </source>
</evidence>
<evidence type="ECO:0000313" key="16">
    <source>
        <dbReference type="Proteomes" id="UP000030653"/>
    </source>
</evidence>
<comment type="similarity">
    <text evidence="2">Belongs to the class-II aminoacyl-tRNA synthetase family.</text>
</comment>
<evidence type="ECO:0000256" key="6">
    <source>
        <dbReference type="ARBA" id="ARBA00022598"/>
    </source>
</evidence>
<dbReference type="FunFam" id="3.30.720.200:FF:000001">
    <property type="entry name" value="Glycine--tRNA ligase 2"/>
    <property type="match status" value="1"/>
</dbReference>
<protein>
    <recommendedName>
        <fullName evidence="4">glycine--tRNA ligase</fullName>
        <ecNumber evidence="4">6.1.1.14</ecNumber>
    </recommendedName>
    <alternativeName>
        <fullName evidence="12">Diadenosine tetraphosphate synthetase</fullName>
    </alternativeName>
</protein>
<dbReference type="PROSITE" id="PS50862">
    <property type="entry name" value="AA_TRNA_LIGASE_II"/>
    <property type="match status" value="1"/>
</dbReference>
<evidence type="ECO:0000256" key="12">
    <source>
        <dbReference type="ARBA" id="ARBA00030057"/>
    </source>
</evidence>
<dbReference type="Proteomes" id="UP000030653">
    <property type="component" value="Unassembled WGS sequence"/>
</dbReference>
<evidence type="ECO:0000256" key="3">
    <source>
        <dbReference type="ARBA" id="ARBA00011738"/>
    </source>
</evidence>
<evidence type="ECO:0000256" key="7">
    <source>
        <dbReference type="ARBA" id="ARBA00022679"/>
    </source>
</evidence>
<dbReference type="PANTHER" id="PTHR10745">
    <property type="entry name" value="GLYCYL-TRNA SYNTHETASE/DNA POLYMERASE SUBUNIT GAMMA-2"/>
    <property type="match status" value="1"/>
</dbReference>
<dbReference type="InterPro" id="IPR006195">
    <property type="entry name" value="aa-tRNA-synth_II"/>
</dbReference>
<dbReference type="EMBL" id="JH795883">
    <property type="protein sequence ID" value="EJT96581.1"/>
    <property type="molecule type" value="Genomic_DNA"/>
</dbReference>
<evidence type="ECO:0000259" key="14">
    <source>
        <dbReference type="PROSITE" id="PS50862"/>
    </source>
</evidence>
<keyword evidence="7" id="KW-0808">Transferase</keyword>